<name>A0A2N3VFA3_9NOCA</name>
<accession>A0A2N3VFA3</accession>
<dbReference type="PANTHER" id="PTHR19879">
    <property type="entry name" value="TRANSCRIPTION INITIATION FACTOR TFIID"/>
    <property type="match status" value="1"/>
</dbReference>
<dbReference type="Gene3D" id="2.130.10.10">
    <property type="entry name" value="YVTN repeat-like/Quinoprotein amine dehydrogenase"/>
    <property type="match status" value="3"/>
</dbReference>
<dbReference type="SUPFAM" id="SSF82171">
    <property type="entry name" value="DPP6 N-terminal domain-like"/>
    <property type="match status" value="1"/>
</dbReference>
<keyword evidence="1" id="KW-0812">Transmembrane</keyword>
<gene>
    <name evidence="2" type="ORF">ATK86_4684</name>
</gene>
<dbReference type="Proteomes" id="UP000233766">
    <property type="component" value="Unassembled WGS sequence"/>
</dbReference>
<dbReference type="SUPFAM" id="SSF50978">
    <property type="entry name" value="WD40 repeat-like"/>
    <property type="match status" value="1"/>
</dbReference>
<dbReference type="SMART" id="SM00320">
    <property type="entry name" value="WD40"/>
    <property type="match status" value="5"/>
</dbReference>
<dbReference type="RefSeq" id="WP_101466234.1">
    <property type="nucleotide sequence ID" value="NZ_PJMW01000002.1"/>
</dbReference>
<dbReference type="OrthoDB" id="134501at2"/>
<dbReference type="InterPro" id="IPR014721">
    <property type="entry name" value="Ribsml_uS5_D2-typ_fold_subgr"/>
</dbReference>
<dbReference type="AlphaFoldDB" id="A0A2N3VFA3"/>
<keyword evidence="1" id="KW-1133">Transmembrane helix</keyword>
<dbReference type="InterPro" id="IPR001680">
    <property type="entry name" value="WD40_rpt"/>
</dbReference>
<proteinExistence type="predicted"/>
<feature type="transmembrane region" description="Helical" evidence="1">
    <location>
        <begin position="374"/>
        <end position="398"/>
    </location>
</feature>
<evidence type="ECO:0000313" key="3">
    <source>
        <dbReference type="Proteomes" id="UP000233766"/>
    </source>
</evidence>
<dbReference type="Gene3D" id="3.30.230.10">
    <property type="match status" value="1"/>
</dbReference>
<dbReference type="InterPro" id="IPR015943">
    <property type="entry name" value="WD40/YVTN_repeat-like_dom_sf"/>
</dbReference>
<dbReference type="PANTHER" id="PTHR19879:SF9">
    <property type="entry name" value="TRANSCRIPTION INITIATION FACTOR TFIID SUBUNIT 5"/>
    <property type="match status" value="1"/>
</dbReference>
<protein>
    <submittedName>
        <fullName evidence="2">WD40 repeat protein</fullName>
    </submittedName>
</protein>
<keyword evidence="1" id="KW-0472">Membrane</keyword>
<sequence length="1119" mass="117204">MAVESTDQPADTLVSDDTVLIELTGASQRWLALCRAAVVAGPDDARRLLEHRRETGVLARQSLARWKNLAADDLLEEEAEDPDAQDRRITADLSAARAMAVLAQALTGSVEAHDACASFLDHAERAGLTSVGTQLLPAGIPITTANAPLGEIVRHLLGQGGRAARGYAILAALELSGHTLPVVRSTRISVLFASFGGGGEVGVLRLDQVRGGPSGLHPDPARMGFLQADRAFTDSLDMAWRISRSAGTDACVRWSISTHGSAPANDINGASMGAAFAVALDDLAPRHALLRTLRPRRLDPECAVTAGLSGAELTAVGGYAGKLTAAQRSSLRVVVAAEAFREAAVEAPQNYADRISAARTVTEAIAMTRTRANLALWIVSVAAGLALLLAVVSVTHVVRLRIENAAARAESNSRLFAGVARGGGALNPALSQQIALAAYRTAPTEEARSALLENTATNAPIRISPGVVLGQGVVFDPDAPRIATTARGDAIAIGEGDGSVELVRVTESGVDRWPRFATGSGHIRGLAMSADHAWLVIAGDLRSALWNIADPGAPRLVTEFPLGGRLPSSVALSPDLGFIAIGTHSATIATWRLGDDPAHPVALPTMSGSGQRAEVALSDRTLVAAVPSLFGGIWTTTLRAWNVETLDREQAPAFDRRLERPGGAEARSVEFNGDGTVLAVGLNPGEVARWRVGAGAFDPLPAVPRGANEYLDVSLTEDGRSAVIVGGDTRARVRDLDTGEELVTFPIDMVARARFLRGGRSLVTTSFDHSVHVFELPGPVVSTSALTLFRFPLDQPALPQELFPHLRSLTRTPYATDRALLDGDPAGLIDVVAIAPGAARAVTRTETTIQVWDIADPVTPRRVGAPLSAAGVDIRAITFAPDGALAIGRSMTQTVDIFDVTGEPQLRSSIRFGRGYPTSLAFSPDGGLLAVGSHRTGNVSVFSTTSTARPVAELSDLRTPGQTIALALSSRNTLAVGTLTGAFVYQLGAPGTAPRALAAPSGANGSAGSVAFDPAGTLLAIDDIVSGTILLWDFSDPERPTSYATIARGQRHRQPTMLAFATDGAVLTESAVDGTLRRWRTDAAAEADRICASGTTRITREEWADALPGHTYVNTCPAR</sequence>
<reference evidence="2 3" key="1">
    <citation type="submission" date="2017-12" db="EMBL/GenBank/DDBJ databases">
        <title>Sequencing the genomes of 1000 Actinobacteria strains.</title>
        <authorList>
            <person name="Klenk H.-P."/>
        </authorList>
    </citation>
    <scope>NUCLEOTIDE SEQUENCE [LARGE SCALE GENOMIC DNA]</scope>
    <source>
        <strain evidence="2 3">DSM 44489</strain>
    </source>
</reference>
<dbReference type="EMBL" id="PJMW01000002">
    <property type="protein sequence ID" value="PKV80261.1"/>
    <property type="molecule type" value="Genomic_DNA"/>
</dbReference>
<comment type="caution">
    <text evidence="2">The sequence shown here is derived from an EMBL/GenBank/DDBJ whole genome shotgun (WGS) entry which is preliminary data.</text>
</comment>
<keyword evidence="3" id="KW-1185">Reference proteome</keyword>
<dbReference type="InterPro" id="IPR036322">
    <property type="entry name" value="WD40_repeat_dom_sf"/>
</dbReference>
<evidence type="ECO:0000313" key="2">
    <source>
        <dbReference type="EMBL" id="PKV80261.1"/>
    </source>
</evidence>
<organism evidence="2 3">
    <name type="scientific">Nocardia fluminea</name>
    <dbReference type="NCBI Taxonomy" id="134984"/>
    <lineage>
        <taxon>Bacteria</taxon>
        <taxon>Bacillati</taxon>
        <taxon>Actinomycetota</taxon>
        <taxon>Actinomycetes</taxon>
        <taxon>Mycobacteriales</taxon>
        <taxon>Nocardiaceae</taxon>
        <taxon>Nocardia</taxon>
    </lineage>
</organism>
<evidence type="ECO:0000256" key="1">
    <source>
        <dbReference type="SAM" id="Phobius"/>
    </source>
</evidence>